<organism evidence="3 4">
    <name type="scientific">Snuella sedimenti</name>
    <dbReference type="NCBI Taxonomy" id="2798802"/>
    <lineage>
        <taxon>Bacteria</taxon>
        <taxon>Pseudomonadati</taxon>
        <taxon>Bacteroidota</taxon>
        <taxon>Flavobacteriia</taxon>
        <taxon>Flavobacteriales</taxon>
        <taxon>Flavobacteriaceae</taxon>
        <taxon>Snuella</taxon>
    </lineage>
</organism>
<dbReference type="Pfam" id="PF19313">
    <property type="entry name" value="DUF5916"/>
    <property type="match status" value="1"/>
</dbReference>
<evidence type="ECO:0000313" key="4">
    <source>
        <dbReference type="Proteomes" id="UP000610931"/>
    </source>
</evidence>
<reference evidence="3" key="1">
    <citation type="submission" date="2020-12" db="EMBL/GenBank/DDBJ databases">
        <title>Snuella sp. nov., isolated from sediment in Incheon.</title>
        <authorList>
            <person name="Kim W."/>
        </authorList>
    </citation>
    <scope>NUCLEOTIDE SEQUENCE</scope>
    <source>
        <strain evidence="3">CAU 1569</strain>
    </source>
</reference>
<dbReference type="GO" id="GO:0016052">
    <property type="term" value="P:carbohydrate catabolic process"/>
    <property type="evidence" value="ECO:0007669"/>
    <property type="project" value="InterPro"/>
</dbReference>
<dbReference type="CDD" id="cd09618">
    <property type="entry name" value="CBM9_like_2"/>
    <property type="match status" value="1"/>
</dbReference>
<dbReference type="GO" id="GO:0004553">
    <property type="term" value="F:hydrolase activity, hydrolyzing O-glycosyl compounds"/>
    <property type="evidence" value="ECO:0007669"/>
    <property type="project" value="InterPro"/>
</dbReference>
<proteinExistence type="predicted"/>
<dbReference type="InterPro" id="IPR045670">
    <property type="entry name" value="DUF5916"/>
</dbReference>
<feature type="domain" description="DUF5916" evidence="2">
    <location>
        <begin position="227"/>
        <end position="805"/>
    </location>
</feature>
<evidence type="ECO:0000259" key="1">
    <source>
        <dbReference type="Pfam" id="PF06452"/>
    </source>
</evidence>
<accession>A0A8J7J5F0</accession>
<dbReference type="RefSeq" id="WP_199115796.1">
    <property type="nucleotide sequence ID" value="NZ_JAELVQ010000018.1"/>
</dbReference>
<sequence length="811" mass="93472">MKELIVFVAIFNTLLTIAQEKKELIVFRTDTAPKIDGILDDLAWKNANEAANFIQFEPEMGINEKAHQKNQVKITYDDNAIYISAFLQDRSGDIMKQLTSRDDFGQSDYFGVTLNPNNDSQNDTKFIVFSSGVQADAIATIGGKDDFEWNAVWKSAVNILENGWIVEIKIPYAALRFSNEAVQTWGVNFHRYFRKTKAQYSWNPINTTKGHEGLYHGEIKGIKNIKPPARLSFNPFASYLFDNFKSETNNDFSLGLDMKYGINENFTIDATLIPDFSQAGFDNVQLNLGPFEQQFSEQRQFFKEGVNLFSKGDLFYSRRIGSKPVAYQNVKNSLKEHEKIINAPENIKMLNAIKLSGRTKKGLGIAFFNAFTEKTNAEIQDTISKNSRTEIIEPFANYNVVVLDQQFNRNSSVSIVNTNVTRKGGYRDANVTAFLTNLRNKKNTFGIETQFTMSRLSDVEASQNGYSSKIEIGKISGNFQYGIEHELVNRAYDINDLGINFQNNYSHFTGKFSYKIFKPTKIFNNFSINVSTIYKRRHKPNTYNGNNFMVDFFAQTRSLFAFGADLNVKIGKQYDYNESRENKAFIYKNLLESIFWISTNYNKTFAIDSRIRFETLFDHERDFIGYGFEISPRLRLSDKLIFTYGFDYNTKEGGRGFVSKINDDIIFGEYNQNSIENTVSGKYHFNTKHGLSLSFRNYWSTATYDLGLFRLQEDGALSTNDNYTVHDIDDPNRNFNIWNLDLKYTWDFAPGSQLIALYRNQLLSNTTASKDDYLISLKNILNEPMRQVFSMRFVYYIDYNNFKKSLQHKSS</sequence>
<dbReference type="AlphaFoldDB" id="A0A8J7J5F0"/>
<evidence type="ECO:0000259" key="2">
    <source>
        <dbReference type="Pfam" id="PF19313"/>
    </source>
</evidence>
<dbReference type="Proteomes" id="UP000610931">
    <property type="component" value="Unassembled WGS sequence"/>
</dbReference>
<evidence type="ECO:0000313" key="3">
    <source>
        <dbReference type="EMBL" id="MBJ6369038.1"/>
    </source>
</evidence>
<dbReference type="SUPFAM" id="SSF49344">
    <property type="entry name" value="CBD9-like"/>
    <property type="match status" value="1"/>
</dbReference>
<dbReference type="GO" id="GO:0030246">
    <property type="term" value="F:carbohydrate binding"/>
    <property type="evidence" value="ECO:0007669"/>
    <property type="project" value="InterPro"/>
</dbReference>
<comment type="caution">
    <text evidence="3">The sequence shown here is derived from an EMBL/GenBank/DDBJ whole genome shotgun (WGS) entry which is preliminary data.</text>
</comment>
<protein>
    <submittedName>
        <fullName evidence="3">Carbohydrate binding family 9 domain-containing protein</fullName>
    </submittedName>
</protein>
<dbReference type="EMBL" id="JAELVQ010000018">
    <property type="protein sequence ID" value="MBJ6369038.1"/>
    <property type="molecule type" value="Genomic_DNA"/>
</dbReference>
<feature type="domain" description="Carbohydrate-binding" evidence="1">
    <location>
        <begin position="35"/>
        <end position="190"/>
    </location>
</feature>
<keyword evidence="4" id="KW-1185">Reference proteome</keyword>
<dbReference type="Gene3D" id="2.60.40.1190">
    <property type="match status" value="1"/>
</dbReference>
<gene>
    <name evidence="3" type="ORF">JF259_13150</name>
</gene>
<dbReference type="Pfam" id="PF06452">
    <property type="entry name" value="CBM9_1"/>
    <property type="match status" value="1"/>
</dbReference>
<name>A0A8J7J5F0_9FLAO</name>
<dbReference type="InterPro" id="IPR010502">
    <property type="entry name" value="Carb-bd_dom_fam9"/>
</dbReference>